<gene>
    <name evidence="1" type="ORF">EAS61_23510</name>
</gene>
<name>A0A4Q0QIC6_9BRAD</name>
<proteinExistence type="predicted"/>
<dbReference type="Proteomes" id="UP000290174">
    <property type="component" value="Unassembled WGS sequence"/>
</dbReference>
<evidence type="ECO:0000313" key="1">
    <source>
        <dbReference type="EMBL" id="RXG91925.1"/>
    </source>
</evidence>
<protein>
    <submittedName>
        <fullName evidence="1">Uncharacterized protein</fullName>
    </submittedName>
</protein>
<accession>A0A4Q0QIC6</accession>
<dbReference type="AlphaFoldDB" id="A0A4Q0QIC6"/>
<sequence length="63" mass="7023">MLLLSCLSIPATIIVSELTYRYIELPGIKIGRRAAAWMQPPIASGVTSQWTSHAKIRSLRINE</sequence>
<evidence type="ECO:0000313" key="2">
    <source>
        <dbReference type="Proteomes" id="UP000290174"/>
    </source>
</evidence>
<comment type="caution">
    <text evidence="1">The sequence shown here is derived from an EMBL/GenBank/DDBJ whole genome shotgun (WGS) entry which is preliminary data.</text>
</comment>
<dbReference type="EMBL" id="RKMK01000024">
    <property type="protein sequence ID" value="RXG91925.1"/>
    <property type="molecule type" value="Genomic_DNA"/>
</dbReference>
<organism evidence="1 2">
    <name type="scientific">Bradyrhizobium zhanjiangense</name>
    <dbReference type="NCBI Taxonomy" id="1325107"/>
    <lineage>
        <taxon>Bacteria</taxon>
        <taxon>Pseudomonadati</taxon>
        <taxon>Pseudomonadota</taxon>
        <taxon>Alphaproteobacteria</taxon>
        <taxon>Hyphomicrobiales</taxon>
        <taxon>Nitrobacteraceae</taxon>
        <taxon>Bradyrhizobium</taxon>
    </lineage>
</organism>
<reference evidence="1 2" key="1">
    <citation type="submission" date="2018-11" db="EMBL/GenBank/DDBJ databases">
        <title>Bradyrhizobium sp. nov., isolated from effective nodules of peanut in China.</title>
        <authorList>
            <person name="Li Y."/>
        </authorList>
    </citation>
    <scope>NUCLEOTIDE SEQUENCE [LARGE SCALE GENOMIC DNA]</scope>
    <source>
        <strain evidence="1 2">CCBAU 51770</strain>
    </source>
</reference>